<comment type="caution">
    <text evidence="4">The sequence shown here is derived from an EMBL/GenBank/DDBJ whole genome shotgun (WGS) entry which is preliminary data.</text>
</comment>
<feature type="domain" description="HTH LytTR-type" evidence="2">
    <location>
        <begin position="197"/>
        <end position="289"/>
    </location>
</feature>
<dbReference type="Proteomes" id="UP000396862">
    <property type="component" value="Unassembled WGS sequence"/>
</dbReference>
<feature type="transmembrane region" description="Helical" evidence="1">
    <location>
        <begin position="21"/>
        <end position="40"/>
    </location>
</feature>
<dbReference type="SMART" id="SM00850">
    <property type="entry name" value="LytTR"/>
    <property type="match status" value="1"/>
</dbReference>
<name>A0A2P8C6I6_9BACT</name>
<dbReference type="Pfam" id="PF04397">
    <property type="entry name" value="LytTR"/>
    <property type="match status" value="1"/>
</dbReference>
<evidence type="ECO:0000313" key="6">
    <source>
        <dbReference type="Proteomes" id="UP000396862"/>
    </source>
</evidence>
<dbReference type="RefSeq" id="WP_106543703.1">
    <property type="nucleotide sequence ID" value="NZ_BLAU01000001.1"/>
</dbReference>
<proteinExistence type="predicted"/>
<gene>
    <name evidence="4" type="ORF">CLV93_11427</name>
    <name evidence="3" type="ORF">JCM18694_23620</name>
</gene>
<keyword evidence="1" id="KW-1133">Transmembrane helix</keyword>
<dbReference type="GO" id="GO:0003677">
    <property type="term" value="F:DNA binding"/>
    <property type="evidence" value="ECO:0007669"/>
    <property type="project" value="UniProtKB-KW"/>
</dbReference>
<keyword evidence="4" id="KW-0238">DNA-binding</keyword>
<organism evidence="4 5">
    <name type="scientific">Prolixibacter denitrificans</name>
    <dbReference type="NCBI Taxonomy" id="1541063"/>
    <lineage>
        <taxon>Bacteria</taxon>
        <taxon>Pseudomonadati</taxon>
        <taxon>Bacteroidota</taxon>
        <taxon>Bacteroidia</taxon>
        <taxon>Marinilabiliales</taxon>
        <taxon>Prolixibacteraceae</taxon>
        <taxon>Prolixibacter</taxon>
    </lineage>
</organism>
<sequence>MENRFYHWITGRFPQNYLIKYPFRGAVIVTLFSFLFTMLYDPLNFHGNQIFSYPQLMGLYCFVAGITVYLLTYFLKLVPYFHSEEEWTLVKEILSILIILFGIGLGIYFSASLIDPQTPQWTFHNFIGSQTNAYLIGSLPFLFSLIINISQKVHHRSTESTYSTEIEANPVDIAEEMIQIKSKLKKETLEFYPSQFLYAESDGNYVMFYLNEESEISKKIIRNSIRQVEQQLTGQPHFFRTHRSFIVNLEKITGKNGNTSGYHLNLEGLSTEIPVSRQNVAKFDELFPLKA</sequence>
<reference evidence="4 5" key="1">
    <citation type="submission" date="2018-03" db="EMBL/GenBank/DDBJ databases">
        <title>Genomic Encyclopedia of Archaeal and Bacterial Type Strains, Phase II (KMG-II): from individual species to whole genera.</title>
        <authorList>
            <person name="Goeker M."/>
        </authorList>
    </citation>
    <scope>NUCLEOTIDE SEQUENCE [LARGE SCALE GENOMIC DNA]</scope>
    <source>
        <strain evidence="4 5">DSM 27267</strain>
    </source>
</reference>
<reference evidence="3 6" key="2">
    <citation type="submission" date="2019-10" db="EMBL/GenBank/DDBJ databases">
        <title>Prolixibacter strains distinguished by the presence of nitrate reductase genes were adept at nitrate-dependent anaerobic corrosion of metallic iron and carbon steel.</title>
        <authorList>
            <person name="Iino T."/>
            <person name="Shono N."/>
            <person name="Ito K."/>
            <person name="Nakamura R."/>
            <person name="Sueoka K."/>
            <person name="Harayama S."/>
            <person name="Ohkuma M."/>
        </authorList>
    </citation>
    <scope>NUCLEOTIDE SEQUENCE [LARGE SCALE GENOMIC DNA]</scope>
    <source>
        <strain evidence="3 6">MIC1-1</strain>
    </source>
</reference>
<feature type="transmembrane region" description="Helical" evidence="1">
    <location>
        <begin position="93"/>
        <end position="111"/>
    </location>
</feature>
<dbReference type="EMBL" id="PYGC01000014">
    <property type="protein sequence ID" value="PSK80590.1"/>
    <property type="molecule type" value="Genomic_DNA"/>
</dbReference>
<dbReference type="InterPro" id="IPR007492">
    <property type="entry name" value="LytTR_DNA-bd_dom"/>
</dbReference>
<dbReference type="PROSITE" id="PS50930">
    <property type="entry name" value="HTH_LYTTR"/>
    <property type="match status" value="1"/>
</dbReference>
<evidence type="ECO:0000313" key="4">
    <source>
        <dbReference type="EMBL" id="PSK80590.1"/>
    </source>
</evidence>
<dbReference type="Gene3D" id="2.40.50.1020">
    <property type="entry name" value="LytTr DNA-binding domain"/>
    <property type="match status" value="1"/>
</dbReference>
<feature type="transmembrane region" description="Helical" evidence="1">
    <location>
        <begin position="52"/>
        <end position="72"/>
    </location>
</feature>
<keyword evidence="6" id="KW-1185">Reference proteome</keyword>
<keyword evidence="1" id="KW-0812">Transmembrane</keyword>
<dbReference type="EMBL" id="BLAU01000001">
    <property type="protein sequence ID" value="GET22116.1"/>
    <property type="molecule type" value="Genomic_DNA"/>
</dbReference>
<evidence type="ECO:0000256" key="1">
    <source>
        <dbReference type="SAM" id="Phobius"/>
    </source>
</evidence>
<evidence type="ECO:0000313" key="3">
    <source>
        <dbReference type="EMBL" id="GET22116.1"/>
    </source>
</evidence>
<protein>
    <submittedName>
        <fullName evidence="4">LytTr DNA-binding domain-containing protein</fullName>
    </submittedName>
</protein>
<evidence type="ECO:0000259" key="2">
    <source>
        <dbReference type="PROSITE" id="PS50930"/>
    </source>
</evidence>
<feature type="transmembrane region" description="Helical" evidence="1">
    <location>
        <begin position="131"/>
        <end position="149"/>
    </location>
</feature>
<keyword evidence="1" id="KW-0472">Membrane</keyword>
<dbReference type="OrthoDB" id="1118393at2"/>
<evidence type="ECO:0000313" key="5">
    <source>
        <dbReference type="Proteomes" id="UP000240621"/>
    </source>
</evidence>
<dbReference type="AlphaFoldDB" id="A0A2P8C6I6"/>
<accession>A0A2P8C6I6</accession>
<dbReference type="Proteomes" id="UP000240621">
    <property type="component" value="Unassembled WGS sequence"/>
</dbReference>